<accession>A0A0R0D1R2</accession>
<dbReference type="PRINTS" id="PR00885">
    <property type="entry name" value="BCTERIALGSPH"/>
</dbReference>
<keyword evidence="4" id="KW-0488">Methylation</keyword>
<organism evidence="12 13">
    <name type="scientific">Stenotrophomonas ginsengisoli</name>
    <dbReference type="NCBI Taxonomy" id="336566"/>
    <lineage>
        <taxon>Bacteria</taxon>
        <taxon>Pseudomonadati</taxon>
        <taxon>Pseudomonadota</taxon>
        <taxon>Gammaproteobacteria</taxon>
        <taxon>Lysobacterales</taxon>
        <taxon>Lysobacteraceae</taxon>
        <taxon>Stenotrophomonas</taxon>
    </lineage>
</organism>
<dbReference type="NCBIfam" id="TIGR02532">
    <property type="entry name" value="IV_pilin_GFxxxE"/>
    <property type="match status" value="1"/>
</dbReference>
<keyword evidence="6" id="KW-0812">Transmembrane</keyword>
<dbReference type="Pfam" id="PF12019">
    <property type="entry name" value="GspH"/>
    <property type="match status" value="1"/>
</dbReference>
<gene>
    <name evidence="12" type="ORF">ABB30_10990</name>
</gene>
<dbReference type="STRING" id="336566.ABB30_10990"/>
<comment type="similarity">
    <text evidence="9">Belongs to the GSP H family.</text>
</comment>
<protein>
    <recommendedName>
        <fullName evidence="2">Type II secretion system protein H</fullName>
    </recommendedName>
    <alternativeName>
        <fullName evidence="10">General secretion pathway protein H</fullName>
    </alternativeName>
</protein>
<comment type="caution">
    <text evidence="12">The sequence shown here is derived from an EMBL/GenBank/DDBJ whole genome shotgun (WGS) entry which is preliminary data.</text>
</comment>
<dbReference type="InterPro" id="IPR045584">
    <property type="entry name" value="Pilin-like"/>
</dbReference>
<evidence type="ECO:0000256" key="7">
    <source>
        <dbReference type="ARBA" id="ARBA00022989"/>
    </source>
</evidence>
<reference evidence="12 13" key="1">
    <citation type="submission" date="2015-05" db="EMBL/GenBank/DDBJ databases">
        <title>Genome sequencing and analysis of members of genus Stenotrophomonas.</title>
        <authorList>
            <person name="Patil P.P."/>
            <person name="Midha S."/>
            <person name="Patil P.B."/>
        </authorList>
    </citation>
    <scope>NUCLEOTIDE SEQUENCE [LARGE SCALE GENOMIC DNA]</scope>
    <source>
        <strain evidence="12 13">DSM 24757</strain>
    </source>
</reference>
<sequence>MMAAARCHRPLPRSAAGMTLLEMLLVIALVAISAALAVMAMGGGREGQQLRSAVRELSAQLRYTRTQAIVHGQPQQFRIDPGNGRWEAANGRHGQLPERLRVRFTGAAQLQPAAGIGVIAFYPDGGASGGRIELLGARAGWQLDVAWITGQVTGQGIAGAGQ</sequence>
<keyword evidence="3" id="KW-1003">Cell membrane</keyword>
<dbReference type="GO" id="GO:0015627">
    <property type="term" value="C:type II protein secretion system complex"/>
    <property type="evidence" value="ECO:0007669"/>
    <property type="project" value="InterPro"/>
</dbReference>
<dbReference type="PROSITE" id="PS00409">
    <property type="entry name" value="PROKAR_NTER_METHYL"/>
    <property type="match status" value="1"/>
</dbReference>
<keyword evidence="5" id="KW-0997">Cell inner membrane</keyword>
<name>A0A0R0D1R2_9GAMM</name>
<evidence type="ECO:0000256" key="6">
    <source>
        <dbReference type="ARBA" id="ARBA00022692"/>
    </source>
</evidence>
<dbReference type="EMBL" id="LDJM01000026">
    <property type="protein sequence ID" value="KRG76015.1"/>
    <property type="molecule type" value="Genomic_DNA"/>
</dbReference>
<keyword evidence="8" id="KW-0472">Membrane</keyword>
<evidence type="ECO:0000256" key="4">
    <source>
        <dbReference type="ARBA" id="ARBA00022481"/>
    </source>
</evidence>
<dbReference type="InterPro" id="IPR012902">
    <property type="entry name" value="N_methyl_site"/>
</dbReference>
<dbReference type="PATRIC" id="fig|336566.3.peg.1620"/>
<comment type="subcellular location">
    <subcellularLocation>
        <location evidence="1">Cell inner membrane</location>
        <topology evidence="1">Single-pass membrane protein</topology>
    </subcellularLocation>
</comment>
<dbReference type="Gene3D" id="3.30.700.10">
    <property type="entry name" value="Glycoprotein, Type 4 Pilin"/>
    <property type="match status" value="1"/>
</dbReference>
<dbReference type="AlphaFoldDB" id="A0A0R0D1R2"/>
<dbReference type="GO" id="GO:0015628">
    <property type="term" value="P:protein secretion by the type II secretion system"/>
    <property type="evidence" value="ECO:0007669"/>
    <property type="project" value="InterPro"/>
</dbReference>
<evidence type="ECO:0000256" key="8">
    <source>
        <dbReference type="ARBA" id="ARBA00023136"/>
    </source>
</evidence>
<evidence type="ECO:0000256" key="1">
    <source>
        <dbReference type="ARBA" id="ARBA00004377"/>
    </source>
</evidence>
<dbReference type="GO" id="GO:0005886">
    <property type="term" value="C:plasma membrane"/>
    <property type="evidence" value="ECO:0007669"/>
    <property type="project" value="UniProtKB-SubCell"/>
</dbReference>
<dbReference type="InterPro" id="IPR002416">
    <property type="entry name" value="T2SS_protein-GspH"/>
</dbReference>
<keyword evidence="13" id="KW-1185">Reference proteome</keyword>
<dbReference type="Pfam" id="PF07963">
    <property type="entry name" value="N_methyl"/>
    <property type="match status" value="1"/>
</dbReference>
<evidence type="ECO:0000256" key="5">
    <source>
        <dbReference type="ARBA" id="ARBA00022519"/>
    </source>
</evidence>
<dbReference type="SUPFAM" id="SSF54523">
    <property type="entry name" value="Pili subunits"/>
    <property type="match status" value="1"/>
</dbReference>
<dbReference type="InterPro" id="IPR022346">
    <property type="entry name" value="T2SS_GspH"/>
</dbReference>
<proteinExistence type="inferred from homology"/>
<evidence type="ECO:0000256" key="3">
    <source>
        <dbReference type="ARBA" id="ARBA00022475"/>
    </source>
</evidence>
<evidence type="ECO:0000259" key="11">
    <source>
        <dbReference type="Pfam" id="PF12019"/>
    </source>
</evidence>
<evidence type="ECO:0000256" key="9">
    <source>
        <dbReference type="ARBA" id="ARBA00025772"/>
    </source>
</evidence>
<dbReference type="NCBIfam" id="NF047827">
    <property type="entry name" value="T3SSXpsH"/>
    <property type="match status" value="1"/>
</dbReference>
<evidence type="ECO:0000256" key="2">
    <source>
        <dbReference type="ARBA" id="ARBA00021549"/>
    </source>
</evidence>
<dbReference type="Proteomes" id="UP000050956">
    <property type="component" value="Unassembled WGS sequence"/>
</dbReference>
<evidence type="ECO:0000256" key="10">
    <source>
        <dbReference type="ARBA" id="ARBA00030775"/>
    </source>
</evidence>
<evidence type="ECO:0000313" key="12">
    <source>
        <dbReference type="EMBL" id="KRG76015.1"/>
    </source>
</evidence>
<evidence type="ECO:0000313" key="13">
    <source>
        <dbReference type="Proteomes" id="UP000050956"/>
    </source>
</evidence>
<keyword evidence="7" id="KW-1133">Transmembrane helix</keyword>
<feature type="domain" description="General secretion pathway GspH" evidence="11">
    <location>
        <begin position="53"/>
        <end position="147"/>
    </location>
</feature>